<organism evidence="2 3">
    <name type="scientific">Theileria orientalis</name>
    <dbReference type="NCBI Taxonomy" id="68886"/>
    <lineage>
        <taxon>Eukaryota</taxon>
        <taxon>Sar</taxon>
        <taxon>Alveolata</taxon>
        <taxon>Apicomplexa</taxon>
        <taxon>Aconoidasida</taxon>
        <taxon>Piroplasmida</taxon>
        <taxon>Theileriidae</taxon>
        <taxon>Theileria</taxon>
    </lineage>
</organism>
<gene>
    <name evidence="2" type="ORF">MACJ_003432</name>
</gene>
<sequence>MIRPTLCRLFHTSPFGAIKPSNGLFSNNISRNSINRANLASSSQFASVNKRCFGSYIEDYYTTNHASTGFSSPLRTSFSFLVIFSQFILTFGYWLHTNYYFTGKAIPKADGQTQLCSDSR</sequence>
<evidence type="ECO:0000313" key="2">
    <source>
        <dbReference type="EMBL" id="UVC54100.1"/>
    </source>
</evidence>
<dbReference type="Proteomes" id="UP000244803">
    <property type="component" value="Chromosome 1"/>
</dbReference>
<name>A0A976SK54_THEOR</name>
<evidence type="ECO:0000313" key="3">
    <source>
        <dbReference type="Proteomes" id="UP000244803"/>
    </source>
</evidence>
<proteinExistence type="predicted"/>
<protein>
    <submittedName>
        <fullName evidence="2">Uncharacterized protein</fullName>
    </submittedName>
</protein>
<dbReference type="AlphaFoldDB" id="A0A976SK54"/>
<dbReference type="EMBL" id="CP056065">
    <property type="protein sequence ID" value="UVC54100.1"/>
    <property type="molecule type" value="Genomic_DNA"/>
</dbReference>
<keyword evidence="1" id="KW-0472">Membrane</keyword>
<feature type="transmembrane region" description="Helical" evidence="1">
    <location>
        <begin position="78"/>
        <end position="95"/>
    </location>
</feature>
<accession>A0A976SK54</accession>
<keyword evidence="1" id="KW-1133">Transmembrane helix</keyword>
<keyword evidence="1" id="KW-0812">Transmembrane</keyword>
<reference evidence="2" key="1">
    <citation type="submission" date="2022-07" db="EMBL/GenBank/DDBJ databases">
        <title>Evaluation of T. orientalis genome assembly methods using nanopore sequencing and analysis of variation between genomes.</title>
        <authorList>
            <person name="Yam J."/>
            <person name="Micallef M.L."/>
            <person name="Liu M."/>
            <person name="Djordjevic S.P."/>
            <person name="Bogema D.R."/>
            <person name="Jenkins C."/>
        </authorList>
    </citation>
    <scope>NUCLEOTIDE SEQUENCE</scope>
    <source>
        <strain evidence="2">Fish Creek</strain>
    </source>
</reference>
<evidence type="ECO:0000256" key="1">
    <source>
        <dbReference type="SAM" id="Phobius"/>
    </source>
</evidence>